<dbReference type="InterPro" id="IPR004181">
    <property type="entry name" value="Znf_MIZ"/>
</dbReference>
<keyword evidence="3" id="KW-0479">Metal-binding</keyword>
<dbReference type="GO" id="GO:0000785">
    <property type="term" value="C:chromatin"/>
    <property type="evidence" value="ECO:0007669"/>
    <property type="project" value="TreeGrafter"/>
</dbReference>
<proteinExistence type="predicted"/>
<feature type="compositionally biased region" description="Polar residues" evidence="9">
    <location>
        <begin position="793"/>
        <end position="802"/>
    </location>
</feature>
<dbReference type="InterPro" id="IPR057847">
    <property type="entry name" value="ZMIZ1/ZMIZ2_GBD-like"/>
</dbReference>
<dbReference type="InterPro" id="IPR013083">
    <property type="entry name" value="Znf_RING/FYVE/PHD"/>
</dbReference>
<evidence type="ECO:0000256" key="2">
    <source>
        <dbReference type="ARBA" id="ARBA00022499"/>
    </source>
</evidence>
<dbReference type="FunFam" id="3.30.40.10:FF:000012">
    <property type="entry name" value="Zinc finger MIZ domain-containing protein 2"/>
    <property type="match status" value="1"/>
</dbReference>
<gene>
    <name evidence="11" type="ORF">KUDE01_024308</name>
</gene>
<evidence type="ECO:0000256" key="1">
    <source>
        <dbReference type="ARBA" id="ARBA00004123"/>
    </source>
</evidence>
<dbReference type="Gene3D" id="3.30.40.10">
    <property type="entry name" value="Zinc/RING finger domain, C3HC4 (zinc finger)"/>
    <property type="match status" value="1"/>
</dbReference>
<feature type="compositionally biased region" description="Polar residues" evidence="9">
    <location>
        <begin position="137"/>
        <end position="171"/>
    </location>
</feature>
<feature type="compositionally biased region" description="Gly residues" evidence="9">
    <location>
        <begin position="118"/>
        <end position="128"/>
    </location>
</feature>
<feature type="region of interest" description="Disordered" evidence="9">
    <location>
        <begin position="68"/>
        <end position="283"/>
    </location>
</feature>
<evidence type="ECO:0000256" key="6">
    <source>
        <dbReference type="ARBA" id="ARBA00022843"/>
    </source>
</evidence>
<dbReference type="PANTHER" id="PTHR10782">
    <property type="entry name" value="ZINC FINGER MIZ DOMAIN-CONTAINING PROTEIN"/>
    <property type="match status" value="1"/>
</dbReference>
<evidence type="ECO:0000256" key="8">
    <source>
        <dbReference type="PROSITE-ProRule" id="PRU00452"/>
    </source>
</evidence>
<dbReference type="GO" id="GO:0045944">
    <property type="term" value="P:positive regulation of transcription by RNA polymerase II"/>
    <property type="evidence" value="ECO:0007669"/>
    <property type="project" value="UniProtKB-ARBA"/>
</dbReference>
<comment type="subcellular location">
    <subcellularLocation>
        <location evidence="1">Nucleus</location>
    </subcellularLocation>
</comment>
<evidence type="ECO:0000259" key="10">
    <source>
        <dbReference type="PROSITE" id="PS51044"/>
    </source>
</evidence>
<evidence type="ECO:0000256" key="3">
    <source>
        <dbReference type="ARBA" id="ARBA00022723"/>
    </source>
</evidence>
<evidence type="ECO:0000313" key="12">
    <source>
        <dbReference type="Proteomes" id="UP001228049"/>
    </source>
</evidence>
<dbReference type="GO" id="GO:0016925">
    <property type="term" value="P:protein sumoylation"/>
    <property type="evidence" value="ECO:0007669"/>
    <property type="project" value="TreeGrafter"/>
</dbReference>
<comment type="caution">
    <text evidence="11">The sequence shown here is derived from an EMBL/GenBank/DDBJ whole genome shotgun (WGS) entry which is preliminary data.</text>
</comment>
<dbReference type="Pfam" id="PF25527">
    <property type="entry name" value="GBD-like_ZMIZ1_ZMIZ2"/>
    <property type="match status" value="1"/>
</dbReference>
<feature type="compositionally biased region" description="Low complexity" evidence="9">
    <location>
        <begin position="824"/>
        <end position="860"/>
    </location>
</feature>
<evidence type="ECO:0000256" key="9">
    <source>
        <dbReference type="SAM" id="MobiDB-lite"/>
    </source>
</evidence>
<feature type="compositionally biased region" description="Polar residues" evidence="9">
    <location>
        <begin position="98"/>
        <end position="107"/>
    </location>
</feature>
<keyword evidence="4 8" id="KW-0863">Zinc-finger</keyword>
<keyword evidence="6" id="KW-0832">Ubl conjugation</keyword>
<evidence type="ECO:0000256" key="4">
    <source>
        <dbReference type="ARBA" id="ARBA00022771"/>
    </source>
</evidence>
<sequence>MQPPMSSMKPGLSHGRDGSFPYDSVPWQQNTNQPPGSLSVVTTVWGVTNTSQSQVLGNPMVNNNNMNPGGNPMGSGMSGNNPGMNSPQFSGPQQQFPNKGNSNQGYMQQGMYGRPNYPGGGGFGGNYPGGPNVAAMQETQNKDMSQYGPMSSSFQMGPNQAYSSQFMNQQGPRGPPSMPGNMGGGMNPSNMSGPPMGMNQPRGQGMGPFNAHGQRMPQQGYAGPRPQGMGIQGMKRPYPGEPNYGGQQYGQNGQFPTQQGPYPAPNPSRPMSSPTYPGQRMPGQQLQGQYLPPSVAMGQYYKQEPPFNGQTNNFSGSGYQYSQGNMNGPPRPVGNYPHSPVPGNPTPPMTPGSNIPPYLSPNQDVKPPFPPDIKPNINALPPPPANQEELRLTFPVRDGVVLEPFRLEHNLAVSNHVFHLRPSVHQTLMWRSDLELQFKCYHHEDRQMNTNWPASVQVSVNATPLTIERGDNKTSHKPLHLKHVCQPGRNTIQITVTACCCSHLFVLQLVHRPSVRSVLQGLLKKRLLPAEHCITKVKRNFSSVAASSGNPALNGEDGVEQTAIKVSLKCPITFRRIQLPARGHDCKHVQCFDLESYLQLNCERGTWRCPVCNKTALLEGLEVDQYMWGILNAIQNSEFEEVTIDPTCSWRPVAIKSDIHIKEDPDGPLAKRFKTMSPSQMIMPNVMEMIAQLGPGPIPYPLLSSQQGGNNSEYGSQGNSYHGSFDFPHGAPGGTSMNDFMHGPQLSHPPDMPNSLMSQDKPLSHNMPDSIPHSVGNDHSHGPLQSLHASPHPGSQSGQQLHHNGPPQPSLDSQGVSDMPEPSLDLLPELANPEELLSYLDPPDLPSNSNDDLLSLFENN</sequence>
<dbReference type="GO" id="GO:0008270">
    <property type="term" value="F:zinc ion binding"/>
    <property type="evidence" value="ECO:0007669"/>
    <property type="project" value="UniProtKB-KW"/>
</dbReference>
<dbReference type="EMBL" id="JASDAP010000024">
    <property type="protein sequence ID" value="KAK1881140.1"/>
    <property type="molecule type" value="Genomic_DNA"/>
</dbReference>
<feature type="compositionally biased region" description="Low complexity" evidence="9">
    <location>
        <begin position="187"/>
        <end position="199"/>
    </location>
</feature>
<organism evidence="11 12">
    <name type="scientific">Dissostichus eleginoides</name>
    <name type="common">Patagonian toothfish</name>
    <name type="synonym">Dissostichus amissus</name>
    <dbReference type="NCBI Taxonomy" id="100907"/>
    <lineage>
        <taxon>Eukaryota</taxon>
        <taxon>Metazoa</taxon>
        <taxon>Chordata</taxon>
        <taxon>Craniata</taxon>
        <taxon>Vertebrata</taxon>
        <taxon>Euteleostomi</taxon>
        <taxon>Actinopterygii</taxon>
        <taxon>Neopterygii</taxon>
        <taxon>Teleostei</taxon>
        <taxon>Neoteleostei</taxon>
        <taxon>Acanthomorphata</taxon>
        <taxon>Eupercaria</taxon>
        <taxon>Perciformes</taxon>
        <taxon>Notothenioidei</taxon>
        <taxon>Nototheniidae</taxon>
        <taxon>Dissostichus</taxon>
    </lineage>
</organism>
<dbReference type="Proteomes" id="UP001228049">
    <property type="component" value="Unassembled WGS sequence"/>
</dbReference>
<dbReference type="AlphaFoldDB" id="A0AAD9BC85"/>
<protein>
    <submittedName>
        <fullName evidence="11">Zinc finger MIZ domain containing protein 1</fullName>
    </submittedName>
</protein>
<keyword evidence="2" id="KW-1017">Isopeptide bond</keyword>
<evidence type="ECO:0000256" key="7">
    <source>
        <dbReference type="ARBA" id="ARBA00023242"/>
    </source>
</evidence>
<keyword evidence="7" id="KW-0539">Nucleus</keyword>
<feature type="domain" description="SP-RING-type" evidence="10">
    <location>
        <begin position="555"/>
        <end position="636"/>
    </location>
</feature>
<name>A0AAD9BC85_DISEL</name>
<dbReference type="PROSITE" id="PS51044">
    <property type="entry name" value="ZF_SP_RING"/>
    <property type="match status" value="1"/>
</dbReference>
<dbReference type="GO" id="GO:0061665">
    <property type="term" value="F:SUMO ligase activity"/>
    <property type="evidence" value="ECO:0007669"/>
    <property type="project" value="TreeGrafter"/>
</dbReference>
<dbReference type="Pfam" id="PF02891">
    <property type="entry name" value="zf-MIZ"/>
    <property type="match status" value="1"/>
</dbReference>
<feature type="region of interest" description="Disordered" evidence="9">
    <location>
        <begin position="1"/>
        <end position="38"/>
    </location>
</feature>
<feature type="region of interest" description="Disordered" evidence="9">
    <location>
        <begin position="701"/>
        <end position="860"/>
    </location>
</feature>
<dbReference type="GO" id="GO:0005634">
    <property type="term" value="C:nucleus"/>
    <property type="evidence" value="ECO:0007669"/>
    <property type="project" value="UniProtKB-SubCell"/>
</dbReference>
<reference evidence="11" key="1">
    <citation type="submission" date="2023-04" db="EMBL/GenBank/DDBJ databases">
        <title>Chromosome-level genome of Chaenocephalus aceratus.</title>
        <authorList>
            <person name="Park H."/>
        </authorList>
    </citation>
    <scope>NUCLEOTIDE SEQUENCE</scope>
    <source>
        <strain evidence="11">DE</strain>
        <tissue evidence="11">Muscle</tissue>
    </source>
</reference>
<feature type="compositionally biased region" description="Polar residues" evidence="9">
    <location>
        <begin position="26"/>
        <end position="38"/>
    </location>
</feature>
<dbReference type="PANTHER" id="PTHR10782:SF7">
    <property type="entry name" value="ZINC FINGER MIZ DOMAIN-CONTAINING PROTEIN 1"/>
    <property type="match status" value="1"/>
</dbReference>
<dbReference type="GO" id="GO:0003712">
    <property type="term" value="F:transcription coregulator activity"/>
    <property type="evidence" value="ECO:0007669"/>
    <property type="project" value="TreeGrafter"/>
</dbReference>
<evidence type="ECO:0000313" key="11">
    <source>
        <dbReference type="EMBL" id="KAK1881140.1"/>
    </source>
</evidence>
<evidence type="ECO:0000256" key="5">
    <source>
        <dbReference type="ARBA" id="ARBA00022833"/>
    </source>
</evidence>
<feature type="compositionally biased region" description="Polar residues" evidence="9">
    <location>
        <begin position="703"/>
        <end position="722"/>
    </location>
</feature>
<keyword evidence="5" id="KW-0862">Zinc</keyword>
<accession>A0AAD9BC85</accession>
<feature type="compositionally biased region" description="Low complexity" evidence="9">
    <location>
        <begin position="78"/>
        <end position="97"/>
    </location>
</feature>
<keyword evidence="12" id="KW-1185">Reference proteome</keyword>
<feature type="compositionally biased region" description="Low complexity" evidence="9">
    <location>
        <begin position="244"/>
        <end position="254"/>
    </location>
</feature>